<gene>
    <name evidence="2" type="ORF">LCGC14_2958690</name>
</gene>
<name>A0A0F8ZKN7_9ZZZZ</name>
<keyword evidence="1" id="KW-0812">Transmembrane</keyword>
<evidence type="ECO:0000256" key="1">
    <source>
        <dbReference type="SAM" id="Phobius"/>
    </source>
</evidence>
<protein>
    <submittedName>
        <fullName evidence="2">Uncharacterized protein</fullName>
    </submittedName>
</protein>
<feature type="transmembrane region" description="Helical" evidence="1">
    <location>
        <begin position="6"/>
        <end position="27"/>
    </location>
</feature>
<keyword evidence="1" id="KW-0472">Membrane</keyword>
<proteinExistence type="predicted"/>
<dbReference type="AlphaFoldDB" id="A0A0F8ZKN7"/>
<keyword evidence="1" id="KW-1133">Transmembrane helix</keyword>
<comment type="caution">
    <text evidence="2">The sequence shown here is derived from an EMBL/GenBank/DDBJ whole genome shotgun (WGS) entry which is preliminary data.</text>
</comment>
<accession>A0A0F8ZKN7</accession>
<sequence>MTLDVGWVAPIIAASIVASVAMIACWASGLRNRGQERWENSE</sequence>
<reference evidence="2" key="1">
    <citation type="journal article" date="2015" name="Nature">
        <title>Complex archaea that bridge the gap between prokaryotes and eukaryotes.</title>
        <authorList>
            <person name="Spang A."/>
            <person name="Saw J.H."/>
            <person name="Jorgensen S.L."/>
            <person name="Zaremba-Niedzwiedzka K."/>
            <person name="Martijn J."/>
            <person name="Lind A.E."/>
            <person name="van Eijk R."/>
            <person name="Schleper C."/>
            <person name="Guy L."/>
            <person name="Ettema T.J."/>
        </authorList>
    </citation>
    <scope>NUCLEOTIDE SEQUENCE</scope>
</reference>
<dbReference type="EMBL" id="LAZR01059826">
    <property type="protein sequence ID" value="KKK66974.1"/>
    <property type="molecule type" value="Genomic_DNA"/>
</dbReference>
<evidence type="ECO:0000313" key="2">
    <source>
        <dbReference type="EMBL" id="KKK66974.1"/>
    </source>
</evidence>
<organism evidence="2">
    <name type="scientific">marine sediment metagenome</name>
    <dbReference type="NCBI Taxonomy" id="412755"/>
    <lineage>
        <taxon>unclassified sequences</taxon>
        <taxon>metagenomes</taxon>
        <taxon>ecological metagenomes</taxon>
    </lineage>
</organism>